<dbReference type="EMBL" id="CP003229">
    <property type="protein sequence ID" value="AEW98790.1"/>
    <property type="molecule type" value="Genomic_DNA"/>
</dbReference>
<comment type="similarity">
    <text evidence="2 6">Belongs to the UPF0677 family.</text>
</comment>
<dbReference type="Gene3D" id="3.40.50.150">
    <property type="entry name" value="Vaccinia Virus protein VP39"/>
    <property type="match status" value="1"/>
</dbReference>
<keyword evidence="5 6" id="KW-0949">S-adenosyl-L-methionine</keyword>
<dbReference type="PANTHER" id="PTHR43619">
    <property type="entry name" value="S-ADENOSYL-L-METHIONINE-DEPENDENT METHYLTRANSFERASE YKTD-RELATED"/>
    <property type="match status" value="1"/>
</dbReference>
<dbReference type="Proteomes" id="UP000007842">
    <property type="component" value="Plasmid pSCATT"/>
</dbReference>
<dbReference type="GO" id="GO:0008168">
    <property type="term" value="F:methyltransferase activity"/>
    <property type="evidence" value="ECO:0007669"/>
    <property type="project" value="UniProtKB-UniRule"/>
</dbReference>
<gene>
    <name evidence="7" type="ordered locus">SCATT_p05970</name>
</gene>
<dbReference type="Pfam" id="PF04072">
    <property type="entry name" value="LCM"/>
    <property type="match status" value="1"/>
</dbReference>
<dbReference type="PATRIC" id="fig|1003195.11.peg.1093"/>
<evidence type="ECO:0000256" key="2">
    <source>
        <dbReference type="ARBA" id="ARBA00008138"/>
    </source>
</evidence>
<dbReference type="InterPro" id="IPR007213">
    <property type="entry name" value="Ppm1/Ppm2/Tcmp"/>
</dbReference>
<dbReference type="SUPFAM" id="SSF53335">
    <property type="entry name" value="S-adenosyl-L-methionine-dependent methyltransferases"/>
    <property type="match status" value="1"/>
</dbReference>
<dbReference type="OrthoDB" id="9806164at2"/>
<keyword evidence="4 7" id="KW-0808">Transferase</keyword>
<proteinExistence type="inferred from homology"/>
<keyword evidence="7" id="KW-0614">Plasmid</keyword>
<dbReference type="HOGENOM" id="CLU_056160_2_0_11"/>
<dbReference type="PANTHER" id="PTHR43619:SF2">
    <property type="entry name" value="S-ADENOSYL-L-METHIONINE-DEPENDENT METHYLTRANSFERASES SUPERFAMILY PROTEIN"/>
    <property type="match status" value="1"/>
</dbReference>
<geneLocation type="plasmid" evidence="7 8">
    <name>pSCATT</name>
</geneLocation>
<dbReference type="InterPro" id="IPR011610">
    <property type="entry name" value="SAM_mthyl_Trfase_ML2640-like"/>
</dbReference>
<dbReference type="RefSeq" id="WP_014151584.1">
    <property type="nucleotide sequence ID" value="NC_016113.1"/>
</dbReference>
<keyword evidence="3 6" id="KW-0489">Methyltransferase</keyword>
<dbReference type="GO" id="GO:0032259">
    <property type="term" value="P:methylation"/>
    <property type="evidence" value="ECO:0007669"/>
    <property type="project" value="UniProtKB-KW"/>
</dbReference>
<comment type="function">
    <text evidence="1 6">Exhibits S-adenosyl-L-methionine-dependent methyltransferase activity.</text>
</comment>
<evidence type="ECO:0000313" key="8">
    <source>
        <dbReference type="Proteomes" id="UP000007842"/>
    </source>
</evidence>
<evidence type="ECO:0000256" key="4">
    <source>
        <dbReference type="ARBA" id="ARBA00022679"/>
    </source>
</evidence>
<evidence type="ECO:0000256" key="3">
    <source>
        <dbReference type="ARBA" id="ARBA00022603"/>
    </source>
</evidence>
<keyword evidence="8" id="KW-1185">Reference proteome</keyword>
<organism evidence="7 8">
    <name type="scientific">Streptantibioticus cattleyicolor (strain ATCC 35852 / DSM 46488 / JCM 4925 / NBRC 14057 / NRRL 8057)</name>
    <name type="common">Streptomyces cattleya</name>
    <dbReference type="NCBI Taxonomy" id="1003195"/>
    <lineage>
        <taxon>Bacteria</taxon>
        <taxon>Bacillati</taxon>
        <taxon>Actinomycetota</taxon>
        <taxon>Actinomycetes</taxon>
        <taxon>Kitasatosporales</taxon>
        <taxon>Streptomycetaceae</taxon>
        <taxon>Streptantibioticus</taxon>
    </lineage>
</organism>
<dbReference type="NCBIfam" id="TIGR00027">
    <property type="entry name" value="mthyl_TIGR00027"/>
    <property type="match status" value="1"/>
</dbReference>
<dbReference type="KEGG" id="sct:SCAT_p1135"/>
<sequence>MTTPRPLGAVSATAISVARARAYESARPDRLFHDPYAAAFVAAYGEPRRNDRTPGPLARALLLHVVHRTRFYDDRLLASGHRQVVLLAAGLDTRAYRLDWPPRTRLYEVDLPAVLDLKHAVLAERGAVPRCDRTAVPADLVDPGWPEQLRAAGFDPAEPTAWLVEGLLVYLTAEQAARLMTTVTALSAPGSHLALERGRDLAAVPPDPSVRHITTLWKGGLGPGTADWLRAHGWAPETHPLDAVAARHGRPLPAPVTTAFVTAVRQ</sequence>
<accession>G8XGW3</accession>
<name>F8JJA0_STREN</name>
<evidence type="ECO:0000256" key="5">
    <source>
        <dbReference type="ARBA" id="ARBA00022691"/>
    </source>
</evidence>
<dbReference type="EC" id="2.1.1.-" evidence="6"/>
<dbReference type="InterPro" id="IPR029063">
    <property type="entry name" value="SAM-dependent_MTases_sf"/>
</dbReference>
<evidence type="ECO:0000256" key="6">
    <source>
        <dbReference type="RuleBase" id="RU362030"/>
    </source>
</evidence>
<dbReference type="AlphaFoldDB" id="F8JJA0"/>
<protein>
    <recommendedName>
        <fullName evidence="6">S-adenosyl-L-methionine-dependent methyltransferase</fullName>
        <ecNumber evidence="6">2.1.1.-</ecNumber>
    </recommendedName>
</protein>
<reference evidence="8" key="1">
    <citation type="submission" date="2011-12" db="EMBL/GenBank/DDBJ databases">
        <title>Complete genome sequence of Streptomyces cattleya strain DSM 46488.</title>
        <authorList>
            <person name="Ou H.-Y."/>
            <person name="Li P."/>
            <person name="Zhao C."/>
            <person name="O'Hagan D."/>
            <person name="Deng Z."/>
        </authorList>
    </citation>
    <scope>NUCLEOTIDE SEQUENCE [LARGE SCALE GENOMIC DNA]</scope>
    <source>
        <strain evidence="8">ATCC 35852 / DSM 46488 / JCM 4925 / NBRC 14057 / NRRL 8057</strain>
        <plasmid evidence="8">Plasmid pSCATT</plasmid>
    </source>
</reference>
<dbReference type="KEGG" id="scy:SCATT_p05970"/>
<evidence type="ECO:0000256" key="1">
    <source>
        <dbReference type="ARBA" id="ARBA00003907"/>
    </source>
</evidence>
<accession>F8JJA0</accession>
<evidence type="ECO:0000313" key="7">
    <source>
        <dbReference type="EMBL" id="AEW98790.1"/>
    </source>
</evidence>